<gene>
    <name evidence="6" type="ORF">EU555_34300</name>
</gene>
<evidence type="ECO:0000313" key="6">
    <source>
        <dbReference type="EMBL" id="TGD92737.1"/>
    </source>
</evidence>
<sequence>MRVTREQVRENRRRILEAAGRLLREKGFSAVTVAEVMEAAGLTHGGFYGHFASKEDLAAQALAQALIPAPREPGAAAGLAGFVASYLSAAHRDRPGTGCALAALGGEAARQPAPVRRAFTEGLEARLSRMQEGLPEGDRATALAALSGLVGALVLARAVDDPALSDEILAAARTALEPLGDRRADPPCAAAPRTGRP</sequence>
<keyword evidence="2 4" id="KW-0238">DNA-binding</keyword>
<keyword evidence="7" id="KW-1185">Reference proteome</keyword>
<evidence type="ECO:0000256" key="4">
    <source>
        <dbReference type="PROSITE-ProRule" id="PRU00335"/>
    </source>
</evidence>
<dbReference type="PANTHER" id="PTHR47506">
    <property type="entry name" value="TRANSCRIPTIONAL REGULATORY PROTEIN"/>
    <property type="match status" value="1"/>
</dbReference>
<evidence type="ECO:0000256" key="1">
    <source>
        <dbReference type="ARBA" id="ARBA00023015"/>
    </source>
</evidence>
<dbReference type="OrthoDB" id="9798857at2"/>
<dbReference type="PROSITE" id="PS01081">
    <property type="entry name" value="HTH_TETR_1"/>
    <property type="match status" value="1"/>
</dbReference>
<protein>
    <submittedName>
        <fullName evidence="6">TetR/AcrR family transcriptional regulator</fullName>
    </submittedName>
</protein>
<dbReference type="Gene3D" id="1.10.357.10">
    <property type="entry name" value="Tetracycline Repressor, domain 2"/>
    <property type="match status" value="1"/>
</dbReference>
<dbReference type="GO" id="GO:0003677">
    <property type="term" value="F:DNA binding"/>
    <property type="evidence" value="ECO:0007669"/>
    <property type="project" value="UniProtKB-UniRule"/>
</dbReference>
<evidence type="ECO:0000256" key="2">
    <source>
        <dbReference type="ARBA" id="ARBA00023125"/>
    </source>
</evidence>
<dbReference type="InterPro" id="IPR036271">
    <property type="entry name" value="Tet_transcr_reg_TetR-rel_C_sf"/>
</dbReference>
<feature type="DNA-binding region" description="H-T-H motif" evidence="4">
    <location>
        <begin position="32"/>
        <end position="51"/>
    </location>
</feature>
<dbReference type="InterPro" id="IPR009057">
    <property type="entry name" value="Homeodomain-like_sf"/>
</dbReference>
<keyword evidence="3" id="KW-0804">Transcription</keyword>
<evidence type="ECO:0000256" key="3">
    <source>
        <dbReference type="ARBA" id="ARBA00023163"/>
    </source>
</evidence>
<dbReference type="Proteomes" id="UP000297535">
    <property type="component" value="Unassembled WGS sequence"/>
</dbReference>
<dbReference type="AlphaFoldDB" id="A0A4Z0NEN0"/>
<dbReference type="SUPFAM" id="SSF46689">
    <property type="entry name" value="Homeodomain-like"/>
    <property type="match status" value="1"/>
</dbReference>
<dbReference type="InterPro" id="IPR023772">
    <property type="entry name" value="DNA-bd_HTH_TetR-type_CS"/>
</dbReference>
<proteinExistence type="predicted"/>
<dbReference type="Gene3D" id="1.10.10.60">
    <property type="entry name" value="Homeodomain-like"/>
    <property type="match status" value="1"/>
</dbReference>
<evidence type="ECO:0000259" key="5">
    <source>
        <dbReference type="PROSITE" id="PS50977"/>
    </source>
</evidence>
<name>A0A4Z0NEN0_9HYPH</name>
<dbReference type="RefSeq" id="WP_135419789.1">
    <property type="nucleotide sequence ID" value="NZ_SRLB01000058.1"/>
</dbReference>
<dbReference type="PRINTS" id="PR00455">
    <property type="entry name" value="HTHTETR"/>
</dbReference>
<dbReference type="PANTHER" id="PTHR47506:SF7">
    <property type="entry name" value="TRANSCRIPTIONAL REGULATORY PROTEIN"/>
    <property type="match status" value="1"/>
</dbReference>
<dbReference type="Pfam" id="PF00440">
    <property type="entry name" value="TetR_N"/>
    <property type="match status" value="1"/>
</dbReference>
<reference evidence="6 7" key="1">
    <citation type="submission" date="2019-04" db="EMBL/GenBank/DDBJ databases">
        <authorList>
            <person name="Feng G."/>
            <person name="Zhu H."/>
        </authorList>
    </citation>
    <scope>NUCLEOTIDE SEQUENCE [LARGE SCALE GENOMIC DNA]</scope>
    <source>
        <strain evidence="6 7">6HR-1</strain>
    </source>
</reference>
<evidence type="ECO:0000313" key="7">
    <source>
        <dbReference type="Proteomes" id="UP000297535"/>
    </source>
</evidence>
<feature type="domain" description="HTH tetR-type" evidence="5">
    <location>
        <begin position="9"/>
        <end position="69"/>
    </location>
</feature>
<dbReference type="EMBL" id="SRLB01000058">
    <property type="protein sequence ID" value="TGD92737.1"/>
    <property type="molecule type" value="Genomic_DNA"/>
</dbReference>
<dbReference type="SUPFAM" id="SSF48498">
    <property type="entry name" value="Tetracyclin repressor-like, C-terminal domain"/>
    <property type="match status" value="1"/>
</dbReference>
<comment type="caution">
    <text evidence="6">The sequence shown here is derived from an EMBL/GenBank/DDBJ whole genome shotgun (WGS) entry which is preliminary data.</text>
</comment>
<dbReference type="InterPro" id="IPR001647">
    <property type="entry name" value="HTH_TetR"/>
</dbReference>
<keyword evidence="1" id="KW-0805">Transcription regulation</keyword>
<accession>A0A4Z0NEN0</accession>
<dbReference type="PROSITE" id="PS50977">
    <property type="entry name" value="HTH_TETR_2"/>
    <property type="match status" value="1"/>
</dbReference>
<organism evidence="6 7">
    <name type="scientific">Methylobacterium nonmethylotrophicum</name>
    <dbReference type="NCBI Taxonomy" id="1141884"/>
    <lineage>
        <taxon>Bacteria</taxon>
        <taxon>Pseudomonadati</taxon>
        <taxon>Pseudomonadota</taxon>
        <taxon>Alphaproteobacteria</taxon>
        <taxon>Hyphomicrobiales</taxon>
        <taxon>Methylobacteriaceae</taxon>
        <taxon>Methylobacterium</taxon>
    </lineage>
</organism>